<name>A0ABP2Z2P3_9GAMM</name>
<evidence type="ECO:0000256" key="1">
    <source>
        <dbReference type="SAM" id="MobiDB-lite"/>
    </source>
</evidence>
<feature type="compositionally biased region" description="Polar residues" evidence="1">
    <location>
        <begin position="1"/>
        <end position="12"/>
    </location>
</feature>
<accession>A0ABP2Z2P3</accession>
<organism evidence="2 3">
    <name type="scientific">Shewanella decolorationis S12</name>
    <dbReference type="NCBI Taxonomy" id="1353536"/>
    <lineage>
        <taxon>Bacteria</taxon>
        <taxon>Pseudomonadati</taxon>
        <taxon>Pseudomonadota</taxon>
        <taxon>Gammaproteobacteria</taxon>
        <taxon>Alteromonadales</taxon>
        <taxon>Shewanellaceae</taxon>
        <taxon>Shewanella</taxon>
    </lineage>
</organism>
<evidence type="ECO:0000313" key="3">
    <source>
        <dbReference type="Proteomes" id="UP000017548"/>
    </source>
</evidence>
<comment type="caution">
    <text evidence="2">The sequence shown here is derived from an EMBL/GenBank/DDBJ whole genome shotgun (WGS) entry which is preliminary data.</text>
</comment>
<feature type="region of interest" description="Disordered" evidence="1">
    <location>
        <begin position="1"/>
        <end position="23"/>
    </location>
</feature>
<keyword evidence="3" id="KW-1185">Reference proteome</keyword>
<dbReference type="EMBL" id="AXZL01000068">
    <property type="protein sequence ID" value="ESE40901.1"/>
    <property type="molecule type" value="Genomic_DNA"/>
</dbReference>
<sequence>MGGKGNHTSWATRDQRHKPLQQNSSIEEYTEKLLEKAAVKFLILIKTEEINLKGLSLRYQRVKPFLRLVLLMKS</sequence>
<evidence type="ECO:0000313" key="2">
    <source>
        <dbReference type="EMBL" id="ESE40901.1"/>
    </source>
</evidence>
<dbReference type="Proteomes" id="UP000017548">
    <property type="component" value="Unassembled WGS sequence"/>
</dbReference>
<protein>
    <submittedName>
        <fullName evidence="2">Uncharacterized protein</fullName>
    </submittedName>
</protein>
<gene>
    <name evidence="2" type="ORF">SHD_2458</name>
</gene>
<reference evidence="2 3" key="1">
    <citation type="journal article" date="2013" name="Genome Announc.">
        <title>Draft Genome Sequence of Shewanella decolorationis S12, a Dye-Degrading Bacterium Isolated from a Wastewater Treatment Plant.</title>
        <authorList>
            <person name="Xu M."/>
            <person name="Fang Y."/>
            <person name="Liu J."/>
            <person name="Chen X."/>
            <person name="Sun G."/>
            <person name="Guo J."/>
            <person name="Hua Z."/>
            <person name="Tu Q."/>
            <person name="Wu L."/>
            <person name="Zhou J."/>
            <person name="Liu X."/>
        </authorList>
    </citation>
    <scope>NUCLEOTIDE SEQUENCE [LARGE SCALE GENOMIC DNA]</scope>
    <source>
        <strain evidence="2 3">S12</strain>
    </source>
</reference>
<proteinExistence type="predicted"/>